<proteinExistence type="predicted"/>
<dbReference type="InterPro" id="IPR016024">
    <property type="entry name" value="ARM-type_fold"/>
</dbReference>
<dbReference type="AlphaFoldDB" id="A0A8J4SLB2"/>
<dbReference type="GO" id="GO:0072686">
    <property type="term" value="C:mitotic spindle"/>
    <property type="evidence" value="ECO:0007669"/>
    <property type="project" value="TreeGrafter"/>
</dbReference>
<dbReference type="GO" id="GO:0005876">
    <property type="term" value="C:spindle microtubule"/>
    <property type="evidence" value="ECO:0007669"/>
    <property type="project" value="TreeGrafter"/>
</dbReference>
<gene>
    <name evidence="3" type="ORF">PHET_09072</name>
</gene>
<dbReference type="SUPFAM" id="SSF48371">
    <property type="entry name" value="ARM repeat"/>
    <property type="match status" value="1"/>
</dbReference>
<dbReference type="GO" id="GO:0008017">
    <property type="term" value="F:microtubule binding"/>
    <property type="evidence" value="ECO:0007669"/>
    <property type="project" value="TreeGrafter"/>
</dbReference>
<evidence type="ECO:0000256" key="1">
    <source>
        <dbReference type="SAM" id="MobiDB-lite"/>
    </source>
</evidence>
<dbReference type="GO" id="GO:0005881">
    <property type="term" value="C:cytoplasmic microtubule"/>
    <property type="evidence" value="ECO:0007669"/>
    <property type="project" value="TreeGrafter"/>
</dbReference>
<dbReference type="Proteomes" id="UP000748531">
    <property type="component" value="Unassembled WGS sequence"/>
</dbReference>
<dbReference type="PANTHER" id="PTHR21567">
    <property type="entry name" value="CLASP"/>
    <property type="match status" value="1"/>
</dbReference>
<keyword evidence="4" id="KW-1185">Reference proteome</keyword>
<feature type="compositionally biased region" description="Basic and acidic residues" evidence="1">
    <location>
        <begin position="21"/>
        <end position="33"/>
    </location>
</feature>
<dbReference type="InterPro" id="IPR011989">
    <property type="entry name" value="ARM-like"/>
</dbReference>
<reference evidence="3" key="1">
    <citation type="submission" date="2019-05" db="EMBL/GenBank/DDBJ databases">
        <title>Annotation for the trematode Paragonimus heterotremus.</title>
        <authorList>
            <person name="Choi Y.-J."/>
        </authorList>
    </citation>
    <scope>NUCLEOTIDE SEQUENCE</scope>
    <source>
        <strain evidence="3">LC</strain>
    </source>
</reference>
<dbReference type="GO" id="GO:0045180">
    <property type="term" value="C:basal cortex"/>
    <property type="evidence" value="ECO:0007669"/>
    <property type="project" value="TreeGrafter"/>
</dbReference>
<comment type="caution">
    <text evidence="3">The sequence shown here is derived from an EMBL/GenBank/DDBJ whole genome shotgun (WGS) entry which is preliminary data.</text>
</comment>
<dbReference type="GO" id="GO:0005815">
    <property type="term" value="C:microtubule organizing center"/>
    <property type="evidence" value="ECO:0007669"/>
    <property type="project" value="TreeGrafter"/>
</dbReference>
<accession>A0A8J4SLB2</accession>
<dbReference type="GO" id="GO:0090307">
    <property type="term" value="P:mitotic spindle assembly"/>
    <property type="evidence" value="ECO:0007669"/>
    <property type="project" value="TreeGrafter"/>
</dbReference>
<feature type="domain" description="CLASP N-terminal" evidence="2">
    <location>
        <begin position="81"/>
        <end position="206"/>
    </location>
</feature>
<evidence type="ECO:0000259" key="2">
    <source>
        <dbReference type="Pfam" id="PF12348"/>
    </source>
</evidence>
<dbReference type="PANTHER" id="PTHR21567:SF9">
    <property type="entry name" value="CLIP-ASSOCIATING PROTEIN"/>
    <property type="match status" value="1"/>
</dbReference>
<protein>
    <recommendedName>
        <fullName evidence="2">CLASP N-terminal domain-containing protein</fullName>
    </recommendedName>
</protein>
<dbReference type="Gene3D" id="1.25.10.10">
    <property type="entry name" value="Leucine-rich Repeat Variant"/>
    <property type="match status" value="1"/>
</dbReference>
<dbReference type="EMBL" id="LUCH01005879">
    <property type="protein sequence ID" value="KAF5397710.1"/>
    <property type="molecule type" value="Genomic_DNA"/>
</dbReference>
<feature type="region of interest" description="Disordered" evidence="1">
    <location>
        <begin position="1"/>
        <end position="37"/>
    </location>
</feature>
<name>A0A8J4SLB2_9TREM</name>
<evidence type="ECO:0000313" key="3">
    <source>
        <dbReference type="EMBL" id="KAF5397710.1"/>
    </source>
</evidence>
<dbReference type="Pfam" id="PF12348">
    <property type="entry name" value="CLASP_N"/>
    <property type="match status" value="1"/>
</dbReference>
<organism evidence="3 4">
    <name type="scientific">Paragonimus heterotremus</name>
    <dbReference type="NCBI Taxonomy" id="100268"/>
    <lineage>
        <taxon>Eukaryota</taxon>
        <taxon>Metazoa</taxon>
        <taxon>Spiralia</taxon>
        <taxon>Lophotrochozoa</taxon>
        <taxon>Platyhelminthes</taxon>
        <taxon>Trematoda</taxon>
        <taxon>Digenea</taxon>
        <taxon>Plagiorchiida</taxon>
        <taxon>Troglotremata</taxon>
        <taxon>Troglotrematidae</taxon>
        <taxon>Paragonimus</taxon>
    </lineage>
</organism>
<dbReference type="InterPro" id="IPR024395">
    <property type="entry name" value="CLASP_N_dom"/>
</dbReference>
<dbReference type="GO" id="GO:0040001">
    <property type="term" value="P:establishment of mitotic spindle localization"/>
    <property type="evidence" value="ECO:0007669"/>
    <property type="project" value="TreeGrafter"/>
</dbReference>
<dbReference type="GO" id="GO:0000776">
    <property type="term" value="C:kinetochore"/>
    <property type="evidence" value="ECO:0007669"/>
    <property type="project" value="TreeGrafter"/>
</dbReference>
<sequence>MSKYMVDGVERKTPVPPKVSTSKEGKMERKRSAGDVQGAGAVDEDVFRASFVPSTSITAYSSKELSDIIGRVKDNLSVDAEEWEKRVDALKTLRAVVANGAIQFEDFVPLLKTVETSVGSCLRDLRSSVVREACITVAYLSQELRNRFDRFAETVLPDLIALMSNSAKVMATSGIVAIRFILENTHSHRLLPILTSSMTCKSNVTRK</sequence>
<evidence type="ECO:0000313" key="4">
    <source>
        <dbReference type="Proteomes" id="UP000748531"/>
    </source>
</evidence>
<dbReference type="OrthoDB" id="46159at2759"/>